<feature type="transmembrane region" description="Helical" evidence="9">
    <location>
        <begin position="66"/>
        <end position="87"/>
    </location>
</feature>
<proteinExistence type="inferred from homology"/>
<gene>
    <name evidence="8" type="primary">atpH</name>
    <name evidence="10" type="ORF">NK718_18345</name>
</gene>
<evidence type="ECO:0000256" key="7">
    <source>
        <dbReference type="ARBA" id="ARBA00023310"/>
    </source>
</evidence>
<comment type="subcellular location">
    <subcellularLocation>
        <location evidence="8">Cell membrane</location>
        <topology evidence="8">Peripheral membrane protein</topology>
    </subcellularLocation>
    <subcellularLocation>
        <location evidence="1">Membrane</location>
    </subcellularLocation>
</comment>
<dbReference type="HAMAP" id="MF_01416">
    <property type="entry name" value="ATP_synth_delta_bact"/>
    <property type="match status" value="1"/>
</dbReference>
<reference evidence="10 11" key="1">
    <citation type="submission" date="2022-07" db="EMBL/GenBank/DDBJ databases">
        <authorList>
            <person name="Li W.-J."/>
            <person name="Deng Q.-Q."/>
        </authorList>
    </citation>
    <scope>NUCLEOTIDE SEQUENCE [LARGE SCALE GENOMIC DNA]</scope>
    <source>
        <strain evidence="10 11">SYSU M60028</strain>
    </source>
</reference>
<evidence type="ECO:0000256" key="6">
    <source>
        <dbReference type="ARBA" id="ARBA00023196"/>
    </source>
</evidence>
<evidence type="ECO:0000256" key="3">
    <source>
        <dbReference type="ARBA" id="ARBA00022781"/>
    </source>
</evidence>
<keyword evidence="11" id="KW-1185">Reference proteome</keyword>
<evidence type="ECO:0000256" key="1">
    <source>
        <dbReference type="ARBA" id="ARBA00004370"/>
    </source>
</evidence>
<keyword evidence="6 8" id="KW-0139">CF(1)</keyword>
<dbReference type="InterPro" id="IPR000711">
    <property type="entry name" value="ATPase_OSCP/dsu"/>
</dbReference>
<dbReference type="InterPro" id="IPR026015">
    <property type="entry name" value="ATP_synth_OSCP/delta_N_sf"/>
</dbReference>
<evidence type="ECO:0000256" key="2">
    <source>
        <dbReference type="ARBA" id="ARBA00022448"/>
    </source>
</evidence>
<dbReference type="PRINTS" id="PR00125">
    <property type="entry name" value="ATPASEDELTA"/>
</dbReference>
<evidence type="ECO:0000256" key="4">
    <source>
        <dbReference type="ARBA" id="ARBA00023065"/>
    </source>
</evidence>
<dbReference type="InterPro" id="IPR020781">
    <property type="entry name" value="ATPase_OSCP/d_CS"/>
</dbReference>
<keyword evidence="4 8" id="KW-0406">Ion transport</keyword>
<dbReference type="Proteomes" id="UP001205890">
    <property type="component" value="Unassembled WGS sequence"/>
</dbReference>
<comment type="similarity">
    <text evidence="8">Belongs to the ATPase delta chain family.</text>
</comment>
<sequence length="186" mass="19670">MAQENTIVSAVAGRYATALFELARDAGAVDAVAADLARFDQLIATQPDVERFVRSPVFSAEEQEKALVPILAALGISGLAANFLRLVAAKRRLFAVRDMVRGFNALVDKSRGVSRAEVTLAETPSARVLADVQQALKDLAGANVAVDVKIDPAIIGGIVVKLGSRMVDASLRTKLNGIRTAMKEVG</sequence>
<evidence type="ECO:0000313" key="10">
    <source>
        <dbReference type="EMBL" id="MCP8940490.1"/>
    </source>
</evidence>
<name>A0ABT1LIF8_9HYPH</name>
<keyword evidence="5 8" id="KW-0472">Membrane</keyword>
<comment type="caution">
    <text evidence="10">The sequence shown here is derived from an EMBL/GenBank/DDBJ whole genome shotgun (WGS) entry which is preliminary data.</text>
</comment>
<protein>
    <recommendedName>
        <fullName evidence="8">ATP synthase subunit delta</fullName>
    </recommendedName>
    <alternativeName>
        <fullName evidence="8">ATP synthase F(1) sector subunit delta</fullName>
    </alternativeName>
    <alternativeName>
        <fullName evidence="8">F-type ATPase subunit delta</fullName>
        <shortName evidence="8">F-ATPase subunit delta</shortName>
    </alternativeName>
</protein>
<dbReference type="Gene3D" id="1.10.520.20">
    <property type="entry name" value="N-terminal domain of the delta subunit of the F1F0-ATP synthase"/>
    <property type="match status" value="1"/>
</dbReference>
<dbReference type="PANTHER" id="PTHR11910">
    <property type="entry name" value="ATP SYNTHASE DELTA CHAIN"/>
    <property type="match status" value="1"/>
</dbReference>
<dbReference type="NCBIfam" id="TIGR01145">
    <property type="entry name" value="ATP_synt_delta"/>
    <property type="match status" value="1"/>
</dbReference>
<dbReference type="PROSITE" id="PS00389">
    <property type="entry name" value="ATPASE_DELTA"/>
    <property type="match status" value="1"/>
</dbReference>
<evidence type="ECO:0000313" key="11">
    <source>
        <dbReference type="Proteomes" id="UP001205890"/>
    </source>
</evidence>
<comment type="function">
    <text evidence="8">This protein is part of the stalk that links CF(0) to CF(1). It either transmits conformational changes from CF(0) to CF(1) or is implicated in proton conduction.</text>
</comment>
<keyword evidence="9" id="KW-1133">Transmembrane helix</keyword>
<keyword evidence="8" id="KW-1003">Cell membrane</keyword>
<organism evidence="10 11">
    <name type="scientific">Alsobacter ponti</name>
    <dbReference type="NCBI Taxonomy" id="2962936"/>
    <lineage>
        <taxon>Bacteria</taxon>
        <taxon>Pseudomonadati</taxon>
        <taxon>Pseudomonadota</taxon>
        <taxon>Alphaproteobacteria</taxon>
        <taxon>Hyphomicrobiales</taxon>
        <taxon>Alsobacteraceae</taxon>
        <taxon>Alsobacter</taxon>
    </lineage>
</organism>
<keyword evidence="7 8" id="KW-0066">ATP synthesis</keyword>
<dbReference type="SUPFAM" id="SSF47928">
    <property type="entry name" value="N-terminal domain of the delta subunit of the F1F0-ATP synthase"/>
    <property type="match status" value="1"/>
</dbReference>
<dbReference type="EMBL" id="JANCLU010000022">
    <property type="protein sequence ID" value="MCP8940490.1"/>
    <property type="molecule type" value="Genomic_DNA"/>
</dbReference>
<keyword evidence="9" id="KW-0812">Transmembrane</keyword>
<keyword evidence="3 8" id="KW-0375">Hydrogen ion transport</keyword>
<dbReference type="NCBIfam" id="NF004406">
    <property type="entry name" value="PRK05758.3-2"/>
    <property type="match status" value="1"/>
</dbReference>
<accession>A0ABT1LIF8</accession>
<evidence type="ECO:0000256" key="5">
    <source>
        <dbReference type="ARBA" id="ARBA00023136"/>
    </source>
</evidence>
<evidence type="ECO:0000256" key="8">
    <source>
        <dbReference type="HAMAP-Rule" id="MF_01416"/>
    </source>
</evidence>
<dbReference type="RefSeq" id="WP_254745275.1">
    <property type="nucleotide sequence ID" value="NZ_JANCLU010000022.1"/>
</dbReference>
<keyword evidence="2 8" id="KW-0813">Transport</keyword>
<dbReference type="Pfam" id="PF00213">
    <property type="entry name" value="OSCP"/>
    <property type="match status" value="1"/>
</dbReference>
<comment type="function">
    <text evidence="8">F(1)F(0) ATP synthase produces ATP from ADP in the presence of a proton or sodium gradient. F-type ATPases consist of two structural domains, F(1) containing the extramembraneous catalytic core and F(0) containing the membrane proton channel, linked together by a central stalk and a peripheral stalk. During catalysis, ATP synthesis in the catalytic domain of F(1) is coupled via a rotary mechanism of the central stalk subunits to proton translocation.</text>
</comment>
<evidence type="ECO:0000256" key="9">
    <source>
        <dbReference type="SAM" id="Phobius"/>
    </source>
</evidence>